<dbReference type="GeneTree" id="ENSGT00940000154518"/>
<dbReference type="GO" id="GO:0005634">
    <property type="term" value="C:nucleus"/>
    <property type="evidence" value="ECO:0000318"/>
    <property type="project" value="GO_Central"/>
</dbReference>
<evidence type="ECO:0000259" key="13">
    <source>
        <dbReference type="PROSITE" id="PS50071"/>
    </source>
</evidence>
<accession>W5NDY0</accession>
<dbReference type="PROSITE" id="PS00027">
    <property type="entry name" value="HOMEOBOX_1"/>
    <property type="match status" value="1"/>
</dbReference>
<evidence type="ECO:0000256" key="12">
    <source>
        <dbReference type="SAM" id="MobiDB-lite"/>
    </source>
</evidence>
<proteinExistence type="inferred from homology"/>
<feature type="region of interest" description="Disordered" evidence="12">
    <location>
        <begin position="149"/>
        <end position="187"/>
    </location>
</feature>
<evidence type="ECO:0000256" key="7">
    <source>
        <dbReference type="ARBA" id="ARBA00023163"/>
    </source>
</evidence>
<keyword evidence="4" id="KW-0805">Transcription regulation</keyword>
<feature type="region of interest" description="Disordered" evidence="12">
    <location>
        <begin position="1"/>
        <end position="48"/>
    </location>
</feature>
<dbReference type="GO" id="GO:0009653">
    <property type="term" value="P:anatomical structure morphogenesis"/>
    <property type="evidence" value="ECO:0000318"/>
    <property type="project" value="GO_Central"/>
</dbReference>
<evidence type="ECO:0000256" key="4">
    <source>
        <dbReference type="ARBA" id="ARBA00023015"/>
    </source>
</evidence>
<dbReference type="PANTHER" id="PTHR45882">
    <property type="entry name" value="PITUITARY HOMEOBOX HOMOLOG PTX1"/>
    <property type="match status" value="1"/>
</dbReference>
<comment type="similarity">
    <text evidence="2 9">Belongs to the paired homeobox family. Bicoid subfamily.</text>
</comment>
<keyword evidence="3 9" id="KW-0217">Developmental protein</keyword>
<evidence type="ECO:0000256" key="2">
    <source>
        <dbReference type="ARBA" id="ARBA00006503"/>
    </source>
</evidence>
<reference evidence="15" key="1">
    <citation type="submission" date="2011-12" db="EMBL/GenBank/DDBJ databases">
        <title>The Draft Genome of Lepisosteus oculatus.</title>
        <authorList>
            <consortium name="The Broad Institute Genome Assembly &amp; Analysis Group"/>
            <consortium name="Computational R&amp;D Group"/>
            <consortium name="and Sequencing Platform"/>
            <person name="Di Palma F."/>
            <person name="Alfoldi J."/>
            <person name="Johnson J."/>
            <person name="Berlin A."/>
            <person name="Gnerre S."/>
            <person name="Jaffe D."/>
            <person name="MacCallum I."/>
            <person name="Young S."/>
            <person name="Walker B.J."/>
            <person name="Lander E.S."/>
            <person name="Lindblad-Toh K."/>
        </authorList>
    </citation>
    <scope>NUCLEOTIDE SEQUENCE [LARGE SCALE GENOMIC DNA]</scope>
</reference>
<evidence type="ECO:0000256" key="3">
    <source>
        <dbReference type="ARBA" id="ARBA00022473"/>
    </source>
</evidence>
<dbReference type="Bgee" id="ENSLOCG00000015311">
    <property type="expression patterns" value="Expressed in zone of skin and 3 other cell types or tissues"/>
</dbReference>
<dbReference type="PROSITE" id="PS50071">
    <property type="entry name" value="HOMEOBOX_2"/>
    <property type="match status" value="1"/>
</dbReference>
<dbReference type="FunFam" id="1.10.10.60:FF:000679">
    <property type="entry name" value="Homeobox protein aristaless"/>
    <property type="match status" value="1"/>
</dbReference>
<evidence type="ECO:0000313" key="15">
    <source>
        <dbReference type="Proteomes" id="UP000018468"/>
    </source>
</evidence>
<dbReference type="GO" id="GO:0000978">
    <property type="term" value="F:RNA polymerase II cis-regulatory region sequence-specific DNA binding"/>
    <property type="evidence" value="ECO:0000318"/>
    <property type="project" value="GO_Central"/>
</dbReference>
<evidence type="ECO:0000256" key="6">
    <source>
        <dbReference type="ARBA" id="ARBA00023155"/>
    </source>
</evidence>
<sequence>AAAAGSLRVRSGSESSSEEALGPALSGAARLERKHRRQRTHFTSQQLQELEATFQRNRYPDLSIREEIASWTNLTEPRVRVWFKNRRAKWRKKERHMPADMCKPGLGPPLGGLLSPYEDVYSGYPSYGSWGPKALPPKGGYPFFSPVGHLSPSPQPPPSLSAVPLMPDSVPSSLDPLSSPPAVSSPSYCPSQPHFLLRETCLSDPRFRSKQPGSAFSYGPIPSPSPGHCEYRMDRPV</sequence>
<dbReference type="PANTHER" id="PTHR45882:SF2">
    <property type="entry name" value="PITUITARY HOMEOBOX 3"/>
    <property type="match status" value="1"/>
</dbReference>
<evidence type="ECO:0000256" key="9">
    <source>
        <dbReference type="PIRNR" id="PIRNR000563"/>
    </source>
</evidence>
<keyword evidence="15" id="KW-1185">Reference proteome</keyword>
<feature type="compositionally biased region" description="Low complexity" evidence="12">
    <location>
        <begin position="1"/>
        <end position="26"/>
    </location>
</feature>
<organism evidence="14 15">
    <name type="scientific">Lepisosteus oculatus</name>
    <name type="common">Spotted gar</name>
    <dbReference type="NCBI Taxonomy" id="7918"/>
    <lineage>
        <taxon>Eukaryota</taxon>
        <taxon>Metazoa</taxon>
        <taxon>Chordata</taxon>
        <taxon>Craniata</taxon>
        <taxon>Vertebrata</taxon>
        <taxon>Euteleostomi</taxon>
        <taxon>Actinopterygii</taxon>
        <taxon>Neopterygii</taxon>
        <taxon>Holostei</taxon>
        <taxon>Semionotiformes</taxon>
        <taxon>Lepisosteidae</taxon>
        <taxon>Lepisosteus</taxon>
    </lineage>
</organism>
<evidence type="ECO:0000256" key="11">
    <source>
        <dbReference type="RuleBase" id="RU000682"/>
    </source>
</evidence>
<dbReference type="Pfam" id="PF00046">
    <property type="entry name" value="Homeodomain"/>
    <property type="match status" value="1"/>
</dbReference>
<evidence type="ECO:0000256" key="1">
    <source>
        <dbReference type="ARBA" id="ARBA00004123"/>
    </source>
</evidence>
<evidence type="ECO:0000313" key="14">
    <source>
        <dbReference type="Ensembl" id="ENSLOCP00000018839.1"/>
    </source>
</evidence>
<dbReference type="eggNOG" id="KOG0486">
    <property type="taxonomic scope" value="Eukaryota"/>
</dbReference>
<feature type="DNA-binding region" description="Homeobox" evidence="10">
    <location>
        <begin position="35"/>
        <end position="94"/>
    </location>
</feature>
<dbReference type="OMA" id="RRTITTW"/>
<protein>
    <recommendedName>
        <fullName evidence="9">Homeobox protein</fullName>
    </recommendedName>
</protein>
<dbReference type="Gene3D" id="1.10.10.60">
    <property type="entry name" value="Homeodomain-like"/>
    <property type="match status" value="1"/>
</dbReference>
<dbReference type="SMART" id="SM00389">
    <property type="entry name" value="HOX"/>
    <property type="match status" value="1"/>
</dbReference>
<evidence type="ECO:0000256" key="5">
    <source>
        <dbReference type="ARBA" id="ARBA00023125"/>
    </source>
</evidence>
<dbReference type="InterPro" id="IPR009057">
    <property type="entry name" value="Homeodomain-like_sf"/>
</dbReference>
<feature type="compositionally biased region" description="Low complexity" evidence="12">
    <location>
        <begin position="160"/>
        <end position="187"/>
    </location>
</feature>
<keyword evidence="8 9" id="KW-0539">Nucleus</keyword>
<feature type="domain" description="Homeobox" evidence="13">
    <location>
        <begin position="33"/>
        <end position="93"/>
    </location>
</feature>
<dbReference type="GO" id="GO:0000981">
    <property type="term" value="F:DNA-binding transcription factor activity, RNA polymerase II-specific"/>
    <property type="evidence" value="ECO:0000318"/>
    <property type="project" value="GO_Central"/>
</dbReference>
<name>W5NDY0_LEPOC</name>
<dbReference type="EMBL" id="AHAT01006120">
    <property type="status" value="NOT_ANNOTATED_CDS"/>
    <property type="molecule type" value="Genomic_DNA"/>
</dbReference>
<feature type="region of interest" description="Disordered" evidence="12">
    <location>
        <begin position="206"/>
        <end position="237"/>
    </location>
</feature>
<dbReference type="CDD" id="cd00086">
    <property type="entry name" value="homeodomain"/>
    <property type="match status" value="1"/>
</dbReference>
<evidence type="ECO:0000256" key="8">
    <source>
        <dbReference type="ARBA" id="ARBA00023242"/>
    </source>
</evidence>
<keyword evidence="7" id="KW-0804">Transcription</keyword>
<dbReference type="InParanoid" id="W5NDY0"/>
<dbReference type="InterPro" id="IPR016233">
    <property type="entry name" value="Homeobox_Pitx/unc30"/>
</dbReference>
<keyword evidence="6 10" id="KW-0371">Homeobox</keyword>
<dbReference type="PIRSF" id="PIRSF000563">
    <property type="entry name" value="Homeobox_protein_Pitx/Unc30"/>
    <property type="match status" value="1"/>
</dbReference>
<reference evidence="14" key="3">
    <citation type="submission" date="2025-09" db="UniProtKB">
        <authorList>
            <consortium name="Ensembl"/>
        </authorList>
    </citation>
    <scope>IDENTIFICATION</scope>
</reference>
<comment type="subcellular location">
    <subcellularLocation>
        <location evidence="1 9 10 11">Nucleus</location>
    </subcellularLocation>
</comment>
<evidence type="ECO:0000256" key="10">
    <source>
        <dbReference type="PROSITE-ProRule" id="PRU00108"/>
    </source>
</evidence>
<dbReference type="InterPro" id="IPR017970">
    <property type="entry name" value="Homeobox_CS"/>
</dbReference>
<reference evidence="14" key="2">
    <citation type="submission" date="2025-08" db="UniProtKB">
        <authorList>
            <consortium name="Ensembl"/>
        </authorList>
    </citation>
    <scope>IDENTIFICATION</scope>
</reference>
<dbReference type="HOGENOM" id="CLU_030301_0_0_1"/>
<dbReference type="Proteomes" id="UP000018468">
    <property type="component" value="Linkage group LG1"/>
</dbReference>
<dbReference type="Ensembl" id="ENSLOCT00000018871.1">
    <property type="protein sequence ID" value="ENSLOCP00000018839.1"/>
    <property type="gene ID" value="ENSLOCG00000015311.1"/>
</dbReference>
<keyword evidence="5 9" id="KW-0238">DNA-binding</keyword>
<dbReference type="GO" id="GO:0006357">
    <property type="term" value="P:regulation of transcription by RNA polymerase II"/>
    <property type="evidence" value="ECO:0000318"/>
    <property type="project" value="GO_Central"/>
</dbReference>
<dbReference type="InterPro" id="IPR001356">
    <property type="entry name" value="HD"/>
</dbReference>
<dbReference type="SUPFAM" id="SSF46689">
    <property type="entry name" value="Homeodomain-like"/>
    <property type="match status" value="1"/>
</dbReference>
<dbReference type="AlphaFoldDB" id="W5NDY0"/>